<dbReference type="GO" id="GO:0046856">
    <property type="term" value="P:phosphatidylinositol dephosphorylation"/>
    <property type="evidence" value="ECO:0007669"/>
    <property type="project" value="TreeGrafter"/>
</dbReference>
<dbReference type="Pfam" id="PF06602">
    <property type="entry name" value="Myotub-related"/>
    <property type="match status" value="2"/>
</dbReference>
<comment type="caution">
    <text evidence="4">The sequence shown here is derived from an EMBL/GenBank/DDBJ whole genome shotgun (WGS) entry which is preliminary data.</text>
</comment>
<dbReference type="PANTHER" id="PTHR10807">
    <property type="entry name" value="MYOTUBULARIN-RELATED"/>
    <property type="match status" value="1"/>
</dbReference>
<reference evidence="4 5" key="1">
    <citation type="submission" date="2019-09" db="EMBL/GenBank/DDBJ databases">
        <title>Bird 10,000 Genomes (B10K) Project - Family phase.</title>
        <authorList>
            <person name="Zhang G."/>
        </authorList>
    </citation>
    <scope>NUCLEOTIDE SEQUENCE [LARGE SCALE GENOMIC DNA]</scope>
    <source>
        <strain evidence="4">B10K-DU-004-15</strain>
        <tissue evidence="4">Mixed tissue sample</tissue>
    </source>
</reference>
<accession>A0A7K4RF45</accession>
<dbReference type="GO" id="GO:0005737">
    <property type="term" value="C:cytoplasm"/>
    <property type="evidence" value="ECO:0007669"/>
    <property type="project" value="TreeGrafter"/>
</dbReference>
<evidence type="ECO:0000256" key="1">
    <source>
        <dbReference type="ARBA" id="ARBA00007471"/>
    </source>
</evidence>
<dbReference type="Pfam" id="PF12578">
    <property type="entry name" value="3-PAP"/>
    <property type="match status" value="1"/>
</dbReference>
<feature type="region of interest" description="Disordered" evidence="2">
    <location>
        <begin position="417"/>
        <end position="446"/>
    </location>
</feature>
<dbReference type="AlphaFoldDB" id="A0A7K4RF45"/>
<comment type="similarity">
    <text evidence="1">Belongs to the protein-tyrosine phosphatase family. Non-receptor class myotubularin subfamily.</text>
</comment>
<keyword evidence="5" id="KW-1185">Reference proteome</keyword>
<sequence>PGSQGFLRSEDEVALTCIRKLVAASSFSKPKVLTATSTLKFIPEELAVFCRDFRLLRFSFPENGLAPQAFRVANAIAQAREAAAWPGDTGEGHDGWCCPAQAPPEDEEEDEDEEGLGATLLFESLRDWEKELERLGAAGWRVSAVNERFDMAPSLPRYLWVPSGLLDRDLKRTFGHFQERRVPRLCWHHPAGGDLLRAGGFHPASEPGSEDVRWHRCWRGDAAPWSCKVGAPGGGCRGRETGPPPFTTLTPPEPSDRDLNCLLASLVQLLGDPHARSLPGFQSLVQREWVAAGHPFPLRLGLLRRDTPREEAPVFLLFLDCTWQLLRQFPTDFGFTETFLLALHDSSFSPYFSTFRFSCQRQRGHGSPPRPRSQTYRPVGAWQDPSRGPGGHRGGPSARPFPPVWAWGLRYSREQREQFRNPAGPPAPAEPPAPGRPGAPSPWWGDGPVLALAKGSLCPHPLPWRSGRPSPRPPQRDPPPEGRGGISGGSRPPPGLLLPCTAGPCVRLWHRCYLRGLPQEQRGRFAPSRSGLAEELELLQDQIRAW</sequence>
<dbReference type="GO" id="GO:0016020">
    <property type="term" value="C:membrane"/>
    <property type="evidence" value="ECO:0007669"/>
    <property type="project" value="TreeGrafter"/>
</dbReference>
<feature type="region of interest" description="Disordered" evidence="2">
    <location>
        <begin position="361"/>
        <end position="401"/>
    </location>
</feature>
<dbReference type="Proteomes" id="UP000556200">
    <property type="component" value="Unassembled WGS sequence"/>
</dbReference>
<gene>
    <name evidence="4" type="primary">Mtmr10b</name>
    <name evidence="4" type="ORF">NEOCIN_R12934</name>
</gene>
<dbReference type="InterPro" id="IPR029021">
    <property type="entry name" value="Prot-tyrosine_phosphatase-like"/>
</dbReference>
<feature type="non-terminal residue" evidence="4">
    <location>
        <position position="1"/>
    </location>
</feature>
<dbReference type="InterPro" id="IPR010569">
    <property type="entry name" value="Myotubularin-like_Pase_dom"/>
</dbReference>
<evidence type="ECO:0000259" key="3">
    <source>
        <dbReference type="PROSITE" id="PS51339"/>
    </source>
</evidence>
<proteinExistence type="inferred from homology"/>
<dbReference type="SUPFAM" id="SSF52799">
    <property type="entry name" value="(Phosphotyrosine protein) phosphatases II"/>
    <property type="match status" value="2"/>
</dbReference>
<name>A0A7K4RF45_9TYRA</name>
<organism evidence="4 5">
    <name type="scientific">Neopipo cinnamomea</name>
    <dbReference type="NCBI Taxonomy" id="456388"/>
    <lineage>
        <taxon>Eukaryota</taxon>
        <taxon>Metazoa</taxon>
        <taxon>Chordata</taxon>
        <taxon>Craniata</taxon>
        <taxon>Vertebrata</taxon>
        <taxon>Euteleostomi</taxon>
        <taxon>Archelosauria</taxon>
        <taxon>Archosauria</taxon>
        <taxon>Dinosauria</taxon>
        <taxon>Saurischia</taxon>
        <taxon>Theropoda</taxon>
        <taxon>Coelurosauria</taxon>
        <taxon>Aves</taxon>
        <taxon>Neognathae</taxon>
        <taxon>Neoaves</taxon>
        <taxon>Telluraves</taxon>
        <taxon>Australaves</taxon>
        <taxon>Passeriformes</taxon>
        <taxon>Tyrannidae</taxon>
        <taxon>Neopipo</taxon>
    </lineage>
</organism>
<dbReference type="InterPro" id="IPR022587">
    <property type="entry name" value="MTMR12-like_C"/>
</dbReference>
<feature type="region of interest" description="Disordered" evidence="2">
    <location>
        <begin position="460"/>
        <end position="495"/>
    </location>
</feature>
<feature type="non-terminal residue" evidence="4">
    <location>
        <position position="546"/>
    </location>
</feature>
<dbReference type="EMBL" id="VYZA01003184">
    <property type="protein sequence ID" value="NWQ71919.1"/>
    <property type="molecule type" value="Genomic_DNA"/>
</dbReference>
<evidence type="ECO:0000313" key="4">
    <source>
        <dbReference type="EMBL" id="NWQ71919.1"/>
    </source>
</evidence>
<dbReference type="PANTHER" id="PTHR10807:SF51">
    <property type="entry name" value="MYOTUBULARIN-RELATED PROTEIN 11"/>
    <property type="match status" value="1"/>
</dbReference>
<evidence type="ECO:0000256" key="2">
    <source>
        <dbReference type="SAM" id="MobiDB-lite"/>
    </source>
</evidence>
<dbReference type="PROSITE" id="PS51339">
    <property type="entry name" value="PPASE_MYOTUBULARIN"/>
    <property type="match status" value="1"/>
</dbReference>
<feature type="compositionally biased region" description="Pro residues" evidence="2">
    <location>
        <begin position="423"/>
        <end position="440"/>
    </location>
</feature>
<dbReference type="InterPro" id="IPR030564">
    <property type="entry name" value="Myotubularin"/>
</dbReference>
<evidence type="ECO:0000313" key="5">
    <source>
        <dbReference type="Proteomes" id="UP000556200"/>
    </source>
</evidence>
<feature type="domain" description="Myotubularin phosphatase" evidence="3">
    <location>
        <begin position="122"/>
        <end position="513"/>
    </location>
</feature>
<protein>
    <submittedName>
        <fullName evidence="4">MTRAB protein</fullName>
    </submittedName>
</protein>